<accession>A0A7C3UVZ6</accession>
<gene>
    <name evidence="1" type="ORF">ENW96_00200</name>
</gene>
<dbReference type="EMBL" id="DTMF01000007">
    <property type="protein sequence ID" value="HGF32797.1"/>
    <property type="molecule type" value="Genomic_DNA"/>
</dbReference>
<protein>
    <submittedName>
        <fullName evidence="1">Periplasmic heavy metal sensor</fullName>
    </submittedName>
</protein>
<reference evidence="1" key="1">
    <citation type="journal article" date="2020" name="mSystems">
        <title>Genome- and Community-Level Interaction Insights into Carbon Utilization and Element Cycling Functions of Hydrothermarchaeota in Hydrothermal Sediment.</title>
        <authorList>
            <person name="Zhou Z."/>
            <person name="Liu Y."/>
            <person name="Xu W."/>
            <person name="Pan J."/>
            <person name="Luo Z.H."/>
            <person name="Li M."/>
        </authorList>
    </citation>
    <scope>NUCLEOTIDE SEQUENCE [LARGE SCALE GENOMIC DNA]</scope>
    <source>
        <strain evidence="1">SpSt-897</strain>
    </source>
</reference>
<comment type="caution">
    <text evidence="1">The sequence shown here is derived from an EMBL/GenBank/DDBJ whole genome shotgun (WGS) entry which is preliminary data.</text>
</comment>
<dbReference type="Gene3D" id="1.20.120.1490">
    <property type="match status" value="1"/>
</dbReference>
<dbReference type="Pfam" id="PF13801">
    <property type="entry name" value="Metal_resist"/>
    <property type="match status" value="1"/>
</dbReference>
<dbReference type="AlphaFoldDB" id="A0A7C3UVZ6"/>
<proteinExistence type="predicted"/>
<dbReference type="CDD" id="cd09916">
    <property type="entry name" value="CpxP_like"/>
    <property type="match status" value="1"/>
</dbReference>
<dbReference type="InterPro" id="IPR012899">
    <property type="entry name" value="LTXXQ"/>
</dbReference>
<dbReference type="GO" id="GO:0042597">
    <property type="term" value="C:periplasmic space"/>
    <property type="evidence" value="ECO:0007669"/>
    <property type="project" value="InterPro"/>
</dbReference>
<name>A0A7C3UVZ6_9BACT</name>
<sequence length="183" mass="19952">MHNRSRKNLKMILGMALVLCLAGATSAFAFRGMGWGMGMRGMMMNLTPEQAAQVFDLRQKFMNDTAELRKNMMIKRAELAQLYKAEKPDEKAIQAKVKELGNLRTQLMEKAVAQRFALQKIVPEAAWPMMGPGMGPRGGLCPPGAGFCPVPGPVQGKGPGPGASLMQSDSDYLADYAYNPDLD</sequence>
<dbReference type="InterPro" id="IPR025961">
    <property type="entry name" value="Metal_resist"/>
</dbReference>
<evidence type="ECO:0000313" key="1">
    <source>
        <dbReference type="EMBL" id="HGF32797.1"/>
    </source>
</evidence>
<organism evidence="1">
    <name type="scientific">Desulfobacca acetoxidans</name>
    <dbReference type="NCBI Taxonomy" id="60893"/>
    <lineage>
        <taxon>Bacteria</taxon>
        <taxon>Pseudomonadati</taxon>
        <taxon>Thermodesulfobacteriota</taxon>
        <taxon>Desulfobaccia</taxon>
        <taxon>Desulfobaccales</taxon>
        <taxon>Desulfobaccaceae</taxon>
        <taxon>Desulfobacca</taxon>
    </lineage>
</organism>